<evidence type="ECO:0000313" key="1">
    <source>
        <dbReference type="EMBL" id="CAD5126734.1"/>
    </source>
</evidence>
<name>A0A7I8WEW2_9ANNE</name>
<dbReference type="Proteomes" id="UP000549394">
    <property type="component" value="Unassembled WGS sequence"/>
</dbReference>
<dbReference type="AlphaFoldDB" id="A0A7I8WEW2"/>
<sequence length="696" mass="80250">MFWFKVKYPIWSEKYKSEKGISKMIMEIKHFGNLTTKLKSVDDKLAERFCLGQESVGKYNAIKNSIMQQEPKISKDKAYLVDGLKDQCPMLFKDPDSQKDIYAIFDLVEQQIFKVLVIYTKNDLDMLMIVKNSSGKNVQYSKAIALGTEFPKIFTAYTNNILGRYLVFVFKNTLEITICEIEIYTNNLAMNLVEFPSTLRKDLFSSKQNVQHGVISLTKVYHFLSIHLKGQYLVYSISLFQIYTTNTYEIYVKKMSISYYEGEMCSRRNPTETISNIVVICDQFLIGEFIELKIKEENIQNFKLKRIDVRGLSIGQPEYANIAHDKACWNYLTSTNPPTPTHQYSAMFASDAFRYFTKTKPFSISSMNIDLLQFYRLEYILIKTTSFQPESIYEHIEFNIIRTHDADTISKFGIKCKKDSRNQQNGDLSWDCKHNMEFGNLLNIETTNQLTILELYIFGKSIDIHTISADIAISRIASISNLTWNDESSSSTLLGQDFYNIETVEKYSSCSKITLFGNVLIRIKLRKAYYIHQIQLETVTDKNQTDSLNQLSLFVGYKNRVLTTLCGNITDAFVGTIIQIHCLCALEGNELIIVKNTKTNYHELGFSNIRILGRTSEKTFGMKIIQEKKLTEYSTATNGTLTYCLNFCKLNYCVFFSYNFNSKLCLIAYSTEIAQLSDDKNSVFGQRATLIYNNEC</sequence>
<proteinExistence type="predicted"/>
<organism evidence="1 2">
    <name type="scientific">Dimorphilus gyrociliatus</name>
    <dbReference type="NCBI Taxonomy" id="2664684"/>
    <lineage>
        <taxon>Eukaryota</taxon>
        <taxon>Metazoa</taxon>
        <taxon>Spiralia</taxon>
        <taxon>Lophotrochozoa</taxon>
        <taxon>Annelida</taxon>
        <taxon>Polychaeta</taxon>
        <taxon>Polychaeta incertae sedis</taxon>
        <taxon>Dinophilidae</taxon>
        <taxon>Dimorphilus</taxon>
    </lineage>
</organism>
<comment type="caution">
    <text evidence="1">The sequence shown here is derived from an EMBL/GenBank/DDBJ whole genome shotgun (WGS) entry which is preliminary data.</text>
</comment>
<protein>
    <submittedName>
        <fullName evidence="1">DgyrCDS14790</fullName>
    </submittedName>
</protein>
<reference evidence="1 2" key="1">
    <citation type="submission" date="2020-08" db="EMBL/GenBank/DDBJ databases">
        <authorList>
            <person name="Hejnol A."/>
        </authorList>
    </citation>
    <scope>NUCLEOTIDE SEQUENCE [LARGE SCALE GENOMIC DNA]</scope>
</reference>
<accession>A0A7I8WEW2</accession>
<keyword evidence="2" id="KW-1185">Reference proteome</keyword>
<dbReference type="EMBL" id="CAJFCJ010000077">
    <property type="protein sequence ID" value="CAD5126734.1"/>
    <property type="molecule type" value="Genomic_DNA"/>
</dbReference>
<evidence type="ECO:0000313" key="2">
    <source>
        <dbReference type="Proteomes" id="UP000549394"/>
    </source>
</evidence>
<gene>
    <name evidence="1" type="ORF">DGYR_LOCUS13967</name>
</gene>